<accession>A0ABQ9Y5E1</accession>
<dbReference type="EMBL" id="JARBJD010000034">
    <property type="protein sequence ID" value="KAK2958884.1"/>
    <property type="molecule type" value="Genomic_DNA"/>
</dbReference>
<proteinExistence type="predicted"/>
<evidence type="ECO:0000313" key="2">
    <source>
        <dbReference type="EMBL" id="KAK2958884.1"/>
    </source>
</evidence>
<dbReference type="Proteomes" id="UP001281761">
    <property type="component" value="Unassembled WGS sequence"/>
</dbReference>
<sequence length="356" mass="39544">MESETVSLKASNDALSSSSQESPSTVKPEEEPFLNFDVNSDLSFEDQSTIYNSLVVLVKAEHPFDTALQDKAVHFLKSLEPLWDTQLAAKLVTDLVPFSVGSHSGFVTSIFTLLSSPHSRVVAATLSFLYNITDSSSTEIRCRLVVPNLISKVLATVQPHTLPITGNKEIFDALIRIIDNCLCLADPLSLSELDITTAIDAFNHREMIFQKVVIPSSQFVMILITNRHILSGDLFGNFMNLLSTLLQLGPFHRATLEFVLASQIPMAFSSCLSSVEDDLCLWGILMDINRSLREWKTESAEVAQSGKRTMQALFSEGFEDTLEQMLMNNKNGNYGWNLVDECLSVTQLLSLNVKNR</sequence>
<gene>
    <name evidence="2" type="ORF">BLNAU_6133</name>
</gene>
<evidence type="ECO:0000256" key="1">
    <source>
        <dbReference type="SAM" id="MobiDB-lite"/>
    </source>
</evidence>
<reference evidence="2 3" key="1">
    <citation type="journal article" date="2022" name="bioRxiv">
        <title>Genomics of Preaxostyla Flagellates Illuminates Evolutionary Transitions and the Path Towards Mitochondrial Loss.</title>
        <authorList>
            <person name="Novak L.V.F."/>
            <person name="Treitli S.C."/>
            <person name="Pyrih J."/>
            <person name="Halakuc P."/>
            <person name="Pipaliya S.V."/>
            <person name="Vacek V."/>
            <person name="Brzon O."/>
            <person name="Soukal P."/>
            <person name="Eme L."/>
            <person name="Dacks J.B."/>
            <person name="Karnkowska A."/>
            <person name="Elias M."/>
            <person name="Hampl V."/>
        </authorList>
    </citation>
    <scope>NUCLEOTIDE SEQUENCE [LARGE SCALE GENOMIC DNA]</scope>
    <source>
        <strain evidence="2">NAU3</strain>
        <tissue evidence="2">Gut</tissue>
    </source>
</reference>
<name>A0ABQ9Y5E1_9EUKA</name>
<feature type="compositionally biased region" description="Polar residues" evidence="1">
    <location>
        <begin position="1"/>
        <end position="25"/>
    </location>
</feature>
<organism evidence="2 3">
    <name type="scientific">Blattamonas nauphoetae</name>
    <dbReference type="NCBI Taxonomy" id="2049346"/>
    <lineage>
        <taxon>Eukaryota</taxon>
        <taxon>Metamonada</taxon>
        <taxon>Preaxostyla</taxon>
        <taxon>Oxymonadida</taxon>
        <taxon>Blattamonas</taxon>
    </lineage>
</organism>
<evidence type="ECO:0000313" key="3">
    <source>
        <dbReference type="Proteomes" id="UP001281761"/>
    </source>
</evidence>
<feature type="region of interest" description="Disordered" evidence="1">
    <location>
        <begin position="1"/>
        <end position="30"/>
    </location>
</feature>
<comment type="caution">
    <text evidence="2">The sequence shown here is derived from an EMBL/GenBank/DDBJ whole genome shotgun (WGS) entry which is preliminary data.</text>
</comment>
<protein>
    <submittedName>
        <fullName evidence="2">Uncharacterized protein</fullName>
    </submittedName>
</protein>
<keyword evidence="3" id="KW-1185">Reference proteome</keyword>